<evidence type="ECO:0000256" key="3">
    <source>
        <dbReference type="ARBA" id="ARBA00022553"/>
    </source>
</evidence>
<dbReference type="SMART" id="SM00091">
    <property type="entry name" value="PAS"/>
    <property type="match status" value="2"/>
</dbReference>
<dbReference type="SUPFAM" id="SSF55785">
    <property type="entry name" value="PYP-like sensor domain (PAS domain)"/>
    <property type="match status" value="2"/>
</dbReference>
<dbReference type="InterPro" id="IPR036890">
    <property type="entry name" value="HATPase_C_sf"/>
</dbReference>
<comment type="catalytic activity">
    <reaction evidence="1">
        <text>ATP + protein L-histidine = ADP + protein N-phospho-L-histidine.</text>
        <dbReference type="EC" id="2.7.13.3"/>
    </reaction>
</comment>
<keyword evidence="11" id="KW-1185">Reference proteome</keyword>
<evidence type="ECO:0000256" key="7">
    <source>
        <dbReference type="ARBA" id="ARBA00023136"/>
    </source>
</evidence>
<dbReference type="PROSITE" id="PS50109">
    <property type="entry name" value="HIS_KIN"/>
    <property type="match status" value="1"/>
</dbReference>
<keyword evidence="4" id="KW-0808">Transferase</keyword>
<evidence type="ECO:0000259" key="9">
    <source>
        <dbReference type="PROSITE" id="PS50112"/>
    </source>
</evidence>
<dbReference type="Gene3D" id="3.30.565.10">
    <property type="entry name" value="Histidine kinase-like ATPase, C-terminal domain"/>
    <property type="match status" value="1"/>
</dbReference>
<dbReference type="CDD" id="cd00082">
    <property type="entry name" value="HisKA"/>
    <property type="match status" value="1"/>
</dbReference>
<organism evidence="10 11">
    <name type="scientific">Hanamia caeni</name>
    <dbReference type="NCBI Taxonomy" id="2294116"/>
    <lineage>
        <taxon>Bacteria</taxon>
        <taxon>Pseudomonadati</taxon>
        <taxon>Bacteroidota</taxon>
        <taxon>Chitinophagia</taxon>
        <taxon>Chitinophagales</taxon>
        <taxon>Chitinophagaceae</taxon>
        <taxon>Hanamia</taxon>
    </lineage>
</organism>
<dbReference type="Gene3D" id="1.10.287.130">
    <property type="match status" value="1"/>
</dbReference>
<dbReference type="PANTHER" id="PTHR45453:SF1">
    <property type="entry name" value="PHOSPHATE REGULON SENSOR PROTEIN PHOR"/>
    <property type="match status" value="1"/>
</dbReference>
<evidence type="ECO:0000259" key="8">
    <source>
        <dbReference type="PROSITE" id="PS50109"/>
    </source>
</evidence>
<sequence>MPTKTTYTTFDYFESLYKKTKENTVILIEPDGTIGAVNSAFTECFGYEEEDIVGKYSGILFTEEDRRQGCPEKEIRQTLETGQSNDNNFLVNKQGEKIWVSGESVLVTNDVGNKMILKIVQNIHKQKTSENSVLELHKFNENILESISDIVIVLDEKLNIIKANKAYMDFCEQNVEAKENISCLLKAAEASQDFYNFVLQSAETQTSFSHKQTELQTTNGKKKTFEVSCTPLDGPGNKKVLVVMHDVSVYKELEKEREDIIGFITHELRNPLANLMLSNDLMKEAANGNEIQFLKDMLERSEKNVQRMNVMISGLYESSKVHSGYFPLDLSEFIFEEMVDEAIDTIQRLHPSFNISKEGDGKFNVVADRYRIIQVITNFLSNAIKYSNGNKDVKLIINHDSKSVTVYVKDYGLGIPQDHIPYVFERFFRMETTRKIEGIGLGLYLCKQIIRAHKGAIGADSEEGKGSVFYFTIPLVAAKNQ</sequence>
<dbReference type="InterPro" id="IPR050351">
    <property type="entry name" value="BphY/WalK/GraS-like"/>
</dbReference>
<evidence type="ECO:0000256" key="1">
    <source>
        <dbReference type="ARBA" id="ARBA00000085"/>
    </source>
</evidence>
<dbReference type="RefSeq" id="WP_123121095.1">
    <property type="nucleotide sequence ID" value="NZ_RJJR01000009.1"/>
</dbReference>
<reference evidence="10 11" key="1">
    <citation type="submission" date="2018-11" db="EMBL/GenBank/DDBJ databases">
        <title>Draft genome sequence of Ferruginibacter sp. BO-59.</title>
        <authorList>
            <person name="Im W.T."/>
        </authorList>
    </citation>
    <scope>NUCLEOTIDE SEQUENCE [LARGE SCALE GENOMIC DNA]</scope>
    <source>
        <strain evidence="10 11">BO-59</strain>
    </source>
</reference>
<dbReference type="PRINTS" id="PR00344">
    <property type="entry name" value="BCTRLSENSOR"/>
</dbReference>
<evidence type="ECO:0000313" key="11">
    <source>
        <dbReference type="Proteomes" id="UP000267223"/>
    </source>
</evidence>
<evidence type="ECO:0000256" key="5">
    <source>
        <dbReference type="ARBA" id="ARBA00022777"/>
    </source>
</evidence>
<keyword evidence="5 10" id="KW-0418">Kinase</keyword>
<dbReference type="Pfam" id="PF00512">
    <property type="entry name" value="HisKA"/>
    <property type="match status" value="1"/>
</dbReference>
<keyword evidence="7" id="KW-0472">Membrane</keyword>
<evidence type="ECO:0000256" key="6">
    <source>
        <dbReference type="ARBA" id="ARBA00023012"/>
    </source>
</evidence>
<dbReference type="Pfam" id="PF02518">
    <property type="entry name" value="HATPase_c"/>
    <property type="match status" value="1"/>
</dbReference>
<dbReference type="InterPro" id="IPR004358">
    <property type="entry name" value="Sig_transdc_His_kin-like_C"/>
</dbReference>
<dbReference type="Proteomes" id="UP000267223">
    <property type="component" value="Unassembled WGS sequence"/>
</dbReference>
<dbReference type="PROSITE" id="PS50112">
    <property type="entry name" value="PAS"/>
    <property type="match status" value="1"/>
</dbReference>
<dbReference type="GO" id="GO:0004721">
    <property type="term" value="F:phosphoprotein phosphatase activity"/>
    <property type="evidence" value="ECO:0007669"/>
    <property type="project" value="TreeGrafter"/>
</dbReference>
<dbReference type="CDD" id="cd00075">
    <property type="entry name" value="HATPase"/>
    <property type="match status" value="1"/>
</dbReference>
<dbReference type="SMART" id="SM00387">
    <property type="entry name" value="HATPase_c"/>
    <property type="match status" value="1"/>
</dbReference>
<protein>
    <recommendedName>
        <fullName evidence="2">histidine kinase</fullName>
        <ecNumber evidence="2">2.7.13.3</ecNumber>
    </recommendedName>
</protein>
<dbReference type="EMBL" id="RJJR01000009">
    <property type="protein sequence ID" value="RNI35814.1"/>
    <property type="molecule type" value="Genomic_DNA"/>
</dbReference>
<dbReference type="FunFam" id="3.30.565.10:FF:000006">
    <property type="entry name" value="Sensor histidine kinase WalK"/>
    <property type="match status" value="1"/>
</dbReference>
<name>A0A3M9NDF1_9BACT</name>
<dbReference type="GO" id="GO:0016036">
    <property type="term" value="P:cellular response to phosphate starvation"/>
    <property type="evidence" value="ECO:0007669"/>
    <property type="project" value="TreeGrafter"/>
</dbReference>
<dbReference type="GO" id="GO:0006355">
    <property type="term" value="P:regulation of DNA-templated transcription"/>
    <property type="evidence" value="ECO:0007669"/>
    <property type="project" value="InterPro"/>
</dbReference>
<dbReference type="InterPro" id="IPR035965">
    <property type="entry name" value="PAS-like_dom_sf"/>
</dbReference>
<dbReference type="Pfam" id="PF13426">
    <property type="entry name" value="PAS_9"/>
    <property type="match status" value="1"/>
</dbReference>
<dbReference type="SMART" id="SM00388">
    <property type="entry name" value="HisKA"/>
    <property type="match status" value="1"/>
</dbReference>
<comment type="caution">
    <text evidence="10">The sequence shown here is derived from an EMBL/GenBank/DDBJ whole genome shotgun (WGS) entry which is preliminary data.</text>
</comment>
<feature type="domain" description="PAS" evidence="9">
    <location>
        <begin position="9"/>
        <end position="82"/>
    </location>
</feature>
<dbReference type="SUPFAM" id="SSF47384">
    <property type="entry name" value="Homodimeric domain of signal transducing histidine kinase"/>
    <property type="match status" value="1"/>
</dbReference>
<dbReference type="SUPFAM" id="SSF55874">
    <property type="entry name" value="ATPase domain of HSP90 chaperone/DNA topoisomerase II/histidine kinase"/>
    <property type="match status" value="1"/>
</dbReference>
<dbReference type="InterPro" id="IPR013767">
    <property type="entry name" value="PAS_fold"/>
</dbReference>
<dbReference type="GO" id="GO:0005886">
    <property type="term" value="C:plasma membrane"/>
    <property type="evidence" value="ECO:0007669"/>
    <property type="project" value="TreeGrafter"/>
</dbReference>
<dbReference type="InterPro" id="IPR003661">
    <property type="entry name" value="HisK_dim/P_dom"/>
</dbReference>
<keyword evidence="3" id="KW-0597">Phosphoprotein</keyword>
<dbReference type="InterPro" id="IPR036097">
    <property type="entry name" value="HisK_dim/P_sf"/>
</dbReference>
<dbReference type="InterPro" id="IPR003594">
    <property type="entry name" value="HATPase_dom"/>
</dbReference>
<keyword evidence="6" id="KW-0902">Two-component regulatory system</keyword>
<dbReference type="GO" id="GO:0000155">
    <property type="term" value="F:phosphorelay sensor kinase activity"/>
    <property type="evidence" value="ECO:0007669"/>
    <property type="project" value="InterPro"/>
</dbReference>
<dbReference type="NCBIfam" id="TIGR00229">
    <property type="entry name" value="sensory_box"/>
    <property type="match status" value="2"/>
</dbReference>
<dbReference type="InterPro" id="IPR000014">
    <property type="entry name" value="PAS"/>
</dbReference>
<gene>
    <name evidence="10" type="ORF">EFY79_12755</name>
</gene>
<dbReference type="CDD" id="cd00130">
    <property type="entry name" value="PAS"/>
    <property type="match status" value="2"/>
</dbReference>
<dbReference type="Pfam" id="PF00989">
    <property type="entry name" value="PAS"/>
    <property type="match status" value="1"/>
</dbReference>
<evidence type="ECO:0000256" key="2">
    <source>
        <dbReference type="ARBA" id="ARBA00012438"/>
    </source>
</evidence>
<feature type="domain" description="Histidine kinase" evidence="8">
    <location>
        <begin position="263"/>
        <end position="477"/>
    </location>
</feature>
<dbReference type="Gene3D" id="3.30.450.20">
    <property type="entry name" value="PAS domain"/>
    <property type="match status" value="2"/>
</dbReference>
<evidence type="ECO:0000256" key="4">
    <source>
        <dbReference type="ARBA" id="ARBA00022679"/>
    </source>
</evidence>
<dbReference type="OrthoDB" id="9766459at2"/>
<evidence type="ECO:0000313" key="10">
    <source>
        <dbReference type="EMBL" id="RNI35814.1"/>
    </source>
</evidence>
<dbReference type="InterPro" id="IPR005467">
    <property type="entry name" value="His_kinase_dom"/>
</dbReference>
<proteinExistence type="predicted"/>
<accession>A0A3M9NDF1</accession>
<dbReference type="EC" id="2.7.13.3" evidence="2"/>
<dbReference type="AlphaFoldDB" id="A0A3M9NDF1"/>
<dbReference type="PANTHER" id="PTHR45453">
    <property type="entry name" value="PHOSPHATE REGULON SENSOR PROTEIN PHOR"/>
    <property type="match status" value="1"/>
</dbReference>